<reference evidence="2" key="1">
    <citation type="submission" date="2022-11" db="EMBL/GenBank/DDBJ databases">
        <authorList>
            <person name="Kikuchi T."/>
        </authorList>
    </citation>
    <scope>NUCLEOTIDE SEQUENCE</scope>
    <source>
        <strain evidence="2">PS1010</strain>
    </source>
</reference>
<feature type="transmembrane region" description="Helical" evidence="1">
    <location>
        <begin position="138"/>
        <end position="157"/>
    </location>
</feature>
<gene>
    <name evidence="2" type="ORF">CAMP_LOCUS9860</name>
</gene>
<feature type="transmembrane region" description="Helical" evidence="1">
    <location>
        <begin position="58"/>
        <end position="82"/>
    </location>
</feature>
<dbReference type="OrthoDB" id="5856628at2759"/>
<dbReference type="Pfam" id="PF10318">
    <property type="entry name" value="7TM_GPCR_Srh"/>
    <property type="match status" value="1"/>
</dbReference>
<proteinExistence type="predicted"/>
<protein>
    <recommendedName>
        <fullName evidence="4">7TM GPCR serpentine receptor class x (Srx) domain-containing protein</fullName>
    </recommendedName>
</protein>
<sequence length="362" mass="41555">MNQTFLTLHDISRPTTIIISYITCVISTVINILGIYLIRTQSGRETKLYKNVLIFSQIAFYIPQTFWGLCLCAIPLLPFPAILAHGLLKNIAPVWMMGAIWGAMFPFYMISMLAVLLVRLNIIVRVESAIRLKPITQISIIVIYLIILIIVLELTALKLNFSQKSMEDLIRLDYPEYFNITQIYGVLIFSDPSSLITLMYTIILVVSILVIAFSFVRYAIYYEIKMQVNKMSNRQQKYHKKMAKDSAVQVLVKTACFATYGIWVTLTSLMDRDFNSIPLTSIFHTMLVGSPIPGTIIMFFQNTAYLNRIKQLLGFKTVAKSTFPNKRQRDYGNIETICEASLGRMILNFVENWKKRASFHFI</sequence>
<evidence type="ECO:0008006" key="4">
    <source>
        <dbReference type="Google" id="ProtNLM"/>
    </source>
</evidence>
<dbReference type="EMBL" id="CANHGI010000004">
    <property type="protein sequence ID" value="CAI5447223.1"/>
    <property type="molecule type" value="Genomic_DNA"/>
</dbReference>
<keyword evidence="3" id="KW-1185">Reference proteome</keyword>
<keyword evidence="1" id="KW-0472">Membrane</keyword>
<evidence type="ECO:0000256" key="1">
    <source>
        <dbReference type="SAM" id="Phobius"/>
    </source>
</evidence>
<dbReference type="Gene3D" id="1.20.1070.10">
    <property type="entry name" value="Rhodopsin 7-helix transmembrane proteins"/>
    <property type="match status" value="1"/>
</dbReference>
<dbReference type="Proteomes" id="UP001152747">
    <property type="component" value="Unassembled WGS sequence"/>
</dbReference>
<feature type="transmembrane region" description="Helical" evidence="1">
    <location>
        <begin position="18"/>
        <end position="38"/>
    </location>
</feature>
<dbReference type="PANTHER" id="PTHR45830">
    <property type="entry name" value="SERPENTINE RECEPTOR, CLASS I"/>
    <property type="match status" value="1"/>
</dbReference>
<keyword evidence="1" id="KW-0812">Transmembrane</keyword>
<dbReference type="AlphaFoldDB" id="A0A9P1IMU0"/>
<organism evidence="2 3">
    <name type="scientific">Caenorhabditis angaria</name>
    <dbReference type="NCBI Taxonomy" id="860376"/>
    <lineage>
        <taxon>Eukaryota</taxon>
        <taxon>Metazoa</taxon>
        <taxon>Ecdysozoa</taxon>
        <taxon>Nematoda</taxon>
        <taxon>Chromadorea</taxon>
        <taxon>Rhabditida</taxon>
        <taxon>Rhabditina</taxon>
        <taxon>Rhabditomorpha</taxon>
        <taxon>Rhabditoidea</taxon>
        <taxon>Rhabditidae</taxon>
        <taxon>Peloderinae</taxon>
        <taxon>Caenorhabditis</taxon>
    </lineage>
</organism>
<dbReference type="PANTHER" id="PTHR45830:SF14">
    <property type="entry name" value="SERPENTINE RECEPTOR, CLASS T"/>
    <property type="match status" value="1"/>
</dbReference>
<evidence type="ECO:0000313" key="3">
    <source>
        <dbReference type="Proteomes" id="UP001152747"/>
    </source>
</evidence>
<feature type="transmembrane region" description="Helical" evidence="1">
    <location>
        <begin position="282"/>
        <end position="300"/>
    </location>
</feature>
<evidence type="ECO:0000313" key="2">
    <source>
        <dbReference type="EMBL" id="CAI5447223.1"/>
    </source>
</evidence>
<feature type="transmembrane region" description="Helical" evidence="1">
    <location>
        <begin position="94"/>
        <end position="118"/>
    </location>
</feature>
<accession>A0A9P1IMU0</accession>
<name>A0A9P1IMU0_9PELO</name>
<dbReference type="InterPro" id="IPR019422">
    <property type="entry name" value="7TM_GPCR_serpentine_rcpt_Srh"/>
</dbReference>
<comment type="caution">
    <text evidence="2">The sequence shown here is derived from an EMBL/GenBank/DDBJ whole genome shotgun (WGS) entry which is preliminary data.</text>
</comment>
<feature type="transmembrane region" description="Helical" evidence="1">
    <location>
        <begin position="198"/>
        <end position="220"/>
    </location>
</feature>
<keyword evidence="1" id="KW-1133">Transmembrane helix</keyword>
<feature type="transmembrane region" description="Helical" evidence="1">
    <location>
        <begin position="250"/>
        <end position="270"/>
    </location>
</feature>